<sequence length="166" mass="17051">MTEFKSKMHQCPTAEIIFQEQRFYDRTDIAIQASRTRERLLARAGVGGAHLPAARRPVRLGGRGGRGAQGGGGRLAGHAGASGGAGAAWAGARPAAGEAARAHGTGRGRGATERSTAPRRRLPTRGRARAPPPCARRRRPSAGAAPARSARGADAWSPALGLVPGA</sequence>
<feature type="compositionally biased region" description="Low complexity" evidence="1">
    <location>
        <begin position="87"/>
        <end position="103"/>
    </location>
</feature>
<proteinExistence type="predicted"/>
<evidence type="ECO:0000313" key="2">
    <source>
        <dbReference type="EMBL" id="CAH2090667.1"/>
    </source>
</evidence>
<dbReference type="AlphaFoldDB" id="A0AAU9TYV2"/>
<keyword evidence="3" id="KW-1185">Reference proteome</keyword>
<evidence type="ECO:0000256" key="1">
    <source>
        <dbReference type="SAM" id="MobiDB-lite"/>
    </source>
</evidence>
<feature type="region of interest" description="Disordered" evidence="1">
    <location>
        <begin position="53"/>
        <end position="166"/>
    </location>
</feature>
<protein>
    <submittedName>
        <fullName evidence="2">Uncharacterized protein</fullName>
    </submittedName>
</protein>
<evidence type="ECO:0000313" key="3">
    <source>
        <dbReference type="Proteomes" id="UP001153954"/>
    </source>
</evidence>
<comment type="caution">
    <text evidence="2">The sequence shown here is derived from an EMBL/GenBank/DDBJ whole genome shotgun (WGS) entry which is preliminary data.</text>
</comment>
<dbReference type="EMBL" id="CAKOGL010000009">
    <property type="protein sequence ID" value="CAH2090667.1"/>
    <property type="molecule type" value="Genomic_DNA"/>
</dbReference>
<feature type="compositionally biased region" description="Basic residues" evidence="1">
    <location>
        <begin position="117"/>
        <end position="128"/>
    </location>
</feature>
<name>A0AAU9TYV2_EUPED</name>
<gene>
    <name evidence="2" type="ORF">EEDITHA_LOCUS6599</name>
</gene>
<feature type="compositionally biased region" description="Gly residues" evidence="1">
    <location>
        <begin position="61"/>
        <end position="86"/>
    </location>
</feature>
<dbReference type="Proteomes" id="UP001153954">
    <property type="component" value="Unassembled WGS sequence"/>
</dbReference>
<accession>A0AAU9TYV2</accession>
<feature type="compositionally biased region" description="Low complexity" evidence="1">
    <location>
        <begin position="141"/>
        <end position="153"/>
    </location>
</feature>
<reference evidence="2" key="1">
    <citation type="submission" date="2022-03" db="EMBL/GenBank/DDBJ databases">
        <authorList>
            <person name="Tunstrom K."/>
        </authorList>
    </citation>
    <scope>NUCLEOTIDE SEQUENCE</scope>
</reference>
<organism evidence="2 3">
    <name type="scientific">Euphydryas editha</name>
    <name type="common">Edith's checkerspot</name>
    <dbReference type="NCBI Taxonomy" id="104508"/>
    <lineage>
        <taxon>Eukaryota</taxon>
        <taxon>Metazoa</taxon>
        <taxon>Ecdysozoa</taxon>
        <taxon>Arthropoda</taxon>
        <taxon>Hexapoda</taxon>
        <taxon>Insecta</taxon>
        <taxon>Pterygota</taxon>
        <taxon>Neoptera</taxon>
        <taxon>Endopterygota</taxon>
        <taxon>Lepidoptera</taxon>
        <taxon>Glossata</taxon>
        <taxon>Ditrysia</taxon>
        <taxon>Papilionoidea</taxon>
        <taxon>Nymphalidae</taxon>
        <taxon>Nymphalinae</taxon>
        <taxon>Euphydryas</taxon>
    </lineage>
</organism>